<evidence type="ECO:0008006" key="4">
    <source>
        <dbReference type="Google" id="ProtNLM"/>
    </source>
</evidence>
<accession>A0A1X6NJG3</accession>
<dbReference type="OrthoDB" id="295274at2759"/>
<name>A0A1X6NJG3_PORUM</name>
<organism evidence="2 3">
    <name type="scientific">Porphyra umbilicalis</name>
    <name type="common">Purple laver</name>
    <name type="synonym">Red alga</name>
    <dbReference type="NCBI Taxonomy" id="2786"/>
    <lineage>
        <taxon>Eukaryota</taxon>
        <taxon>Rhodophyta</taxon>
        <taxon>Bangiophyceae</taxon>
        <taxon>Bangiales</taxon>
        <taxon>Bangiaceae</taxon>
        <taxon>Porphyra</taxon>
    </lineage>
</organism>
<keyword evidence="1" id="KW-0175">Coiled coil</keyword>
<sequence length="68" mass="7981">DADRKSRERARVLRNRELARVSNERRKGKIKAMETELASMRESVTELEDSIRGLEEQNRVLRRALGDE</sequence>
<feature type="coiled-coil region" evidence="1">
    <location>
        <begin position="30"/>
        <end position="64"/>
    </location>
</feature>
<proteinExistence type="predicted"/>
<dbReference type="AlphaFoldDB" id="A0A1X6NJG3"/>
<protein>
    <recommendedName>
        <fullName evidence="4">BZIP domain-containing protein</fullName>
    </recommendedName>
</protein>
<dbReference type="InterPro" id="IPR046347">
    <property type="entry name" value="bZIP_sf"/>
</dbReference>
<dbReference type="EMBL" id="KV920131">
    <property type="protein sequence ID" value="OSX68745.1"/>
    <property type="molecule type" value="Genomic_DNA"/>
</dbReference>
<evidence type="ECO:0000313" key="3">
    <source>
        <dbReference type="Proteomes" id="UP000218209"/>
    </source>
</evidence>
<feature type="non-terminal residue" evidence="2">
    <location>
        <position position="1"/>
    </location>
</feature>
<gene>
    <name evidence="2" type="ORF">BU14_2300s0001</name>
</gene>
<reference evidence="2 3" key="1">
    <citation type="submission" date="2017-03" db="EMBL/GenBank/DDBJ databases">
        <title>WGS assembly of Porphyra umbilicalis.</title>
        <authorList>
            <person name="Brawley S.H."/>
            <person name="Blouin N.A."/>
            <person name="Ficko-Blean E."/>
            <person name="Wheeler G.L."/>
            <person name="Lohr M."/>
            <person name="Goodson H.V."/>
            <person name="Jenkins J.W."/>
            <person name="Blaby-Haas C.E."/>
            <person name="Helliwell K.E."/>
            <person name="Chan C."/>
            <person name="Marriage T."/>
            <person name="Bhattacharya D."/>
            <person name="Klein A.S."/>
            <person name="Badis Y."/>
            <person name="Brodie J."/>
            <person name="Cao Y."/>
            <person name="Collen J."/>
            <person name="Dittami S.M."/>
            <person name="Gachon C.M."/>
            <person name="Green B.R."/>
            <person name="Karpowicz S."/>
            <person name="Kim J.W."/>
            <person name="Kudahl U."/>
            <person name="Lin S."/>
            <person name="Michel G."/>
            <person name="Mittag M."/>
            <person name="Olson B.J."/>
            <person name="Pangilinan J."/>
            <person name="Peng Y."/>
            <person name="Qiu H."/>
            <person name="Shu S."/>
            <person name="Singer J.T."/>
            <person name="Smith A.G."/>
            <person name="Sprecher B.N."/>
            <person name="Wagner V."/>
            <person name="Wang W."/>
            <person name="Wang Z.-Y."/>
            <person name="Yan J."/>
            <person name="Yarish C."/>
            <person name="Zoeuner-Riek S."/>
            <person name="Zhuang Y."/>
            <person name="Zou Y."/>
            <person name="Lindquist E.A."/>
            <person name="Grimwood J."/>
            <person name="Barry K."/>
            <person name="Rokhsar D.S."/>
            <person name="Schmutz J."/>
            <person name="Stiller J.W."/>
            <person name="Grossman A.R."/>
            <person name="Prochnik S.E."/>
        </authorList>
    </citation>
    <scope>NUCLEOTIDE SEQUENCE [LARGE SCALE GENOMIC DNA]</scope>
    <source>
        <strain evidence="2">4086291</strain>
    </source>
</reference>
<dbReference type="Proteomes" id="UP000218209">
    <property type="component" value="Unassembled WGS sequence"/>
</dbReference>
<keyword evidence="3" id="KW-1185">Reference proteome</keyword>
<dbReference type="GO" id="GO:0003700">
    <property type="term" value="F:DNA-binding transcription factor activity"/>
    <property type="evidence" value="ECO:0007669"/>
    <property type="project" value="InterPro"/>
</dbReference>
<dbReference type="SUPFAM" id="SSF57959">
    <property type="entry name" value="Leucine zipper domain"/>
    <property type="match status" value="1"/>
</dbReference>
<evidence type="ECO:0000313" key="2">
    <source>
        <dbReference type="EMBL" id="OSX68745.1"/>
    </source>
</evidence>
<evidence type="ECO:0000256" key="1">
    <source>
        <dbReference type="SAM" id="Coils"/>
    </source>
</evidence>